<evidence type="ECO:0000313" key="3">
    <source>
        <dbReference type="Proteomes" id="UP000250140"/>
    </source>
</evidence>
<feature type="region of interest" description="Disordered" evidence="1">
    <location>
        <begin position="1"/>
        <end position="117"/>
    </location>
</feature>
<keyword evidence="3" id="KW-1185">Reference proteome</keyword>
<feature type="compositionally biased region" description="Polar residues" evidence="1">
    <location>
        <begin position="1"/>
        <end position="10"/>
    </location>
</feature>
<dbReference type="OrthoDB" id="5273701at2759"/>
<protein>
    <submittedName>
        <fullName evidence="2">Uncharacterized protein</fullName>
    </submittedName>
</protein>
<organism evidence="2 3">
    <name type="scientific">Glonium stellatum</name>
    <dbReference type="NCBI Taxonomy" id="574774"/>
    <lineage>
        <taxon>Eukaryota</taxon>
        <taxon>Fungi</taxon>
        <taxon>Dikarya</taxon>
        <taxon>Ascomycota</taxon>
        <taxon>Pezizomycotina</taxon>
        <taxon>Dothideomycetes</taxon>
        <taxon>Pleosporomycetidae</taxon>
        <taxon>Gloniales</taxon>
        <taxon>Gloniaceae</taxon>
        <taxon>Glonium</taxon>
    </lineage>
</organism>
<proteinExistence type="predicted"/>
<gene>
    <name evidence="2" type="ORF">AOQ84DRAFT_311557</name>
</gene>
<feature type="compositionally biased region" description="Basic and acidic residues" evidence="1">
    <location>
        <begin position="85"/>
        <end position="94"/>
    </location>
</feature>
<evidence type="ECO:0000313" key="2">
    <source>
        <dbReference type="EMBL" id="OCL12801.1"/>
    </source>
</evidence>
<reference evidence="2 3" key="1">
    <citation type="journal article" date="2016" name="Nat. Commun.">
        <title>Ectomycorrhizal ecology is imprinted in the genome of the dominant symbiotic fungus Cenococcum geophilum.</title>
        <authorList>
            <consortium name="DOE Joint Genome Institute"/>
            <person name="Peter M."/>
            <person name="Kohler A."/>
            <person name="Ohm R.A."/>
            <person name="Kuo A."/>
            <person name="Krutzmann J."/>
            <person name="Morin E."/>
            <person name="Arend M."/>
            <person name="Barry K.W."/>
            <person name="Binder M."/>
            <person name="Choi C."/>
            <person name="Clum A."/>
            <person name="Copeland A."/>
            <person name="Grisel N."/>
            <person name="Haridas S."/>
            <person name="Kipfer T."/>
            <person name="LaButti K."/>
            <person name="Lindquist E."/>
            <person name="Lipzen A."/>
            <person name="Maire R."/>
            <person name="Meier B."/>
            <person name="Mihaltcheva S."/>
            <person name="Molinier V."/>
            <person name="Murat C."/>
            <person name="Poggeler S."/>
            <person name="Quandt C.A."/>
            <person name="Sperisen C."/>
            <person name="Tritt A."/>
            <person name="Tisserant E."/>
            <person name="Crous P.W."/>
            <person name="Henrissat B."/>
            <person name="Nehls U."/>
            <person name="Egli S."/>
            <person name="Spatafora J.W."/>
            <person name="Grigoriev I.V."/>
            <person name="Martin F.M."/>
        </authorList>
    </citation>
    <scope>NUCLEOTIDE SEQUENCE [LARGE SCALE GENOMIC DNA]</scope>
    <source>
        <strain evidence="2 3">CBS 207.34</strain>
    </source>
</reference>
<name>A0A8E2F9B5_9PEZI</name>
<sequence>MSSESANDANLSGAKIQPLDSETKRHVPQTDHSVVGDDSDINQARIDPLGGRGQYQHPAPHANSQGVVGRDNVLQGAKIAPMEGEYQKADRESQGLDDEAVDGARINPMGSVREEMH</sequence>
<dbReference type="Proteomes" id="UP000250140">
    <property type="component" value="Unassembled WGS sequence"/>
</dbReference>
<evidence type="ECO:0000256" key="1">
    <source>
        <dbReference type="SAM" id="MobiDB-lite"/>
    </source>
</evidence>
<dbReference type="EMBL" id="KV748829">
    <property type="protein sequence ID" value="OCL12801.1"/>
    <property type="molecule type" value="Genomic_DNA"/>
</dbReference>
<dbReference type="AlphaFoldDB" id="A0A8E2F9B5"/>
<accession>A0A8E2F9B5</accession>